<reference evidence="3" key="3">
    <citation type="submission" date="2020-10" db="EMBL/GenBank/DDBJ databases">
        <authorList>
            <person name="Sedaghatjoo S."/>
        </authorList>
    </citation>
    <scope>NUCLEOTIDE SEQUENCE</scope>
    <source>
        <strain evidence="3">AZH3</strain>
    </source>
</reference>
<evidence type="ECO:0000313" key="3">
    <source>
        <dbReference type="EMBL" id="CAD6955731.1"/>
    </source>
</evidence>
<dbReference type="EMBL" id="LWDD02000690">
    <property type="protein sequence ID" value="KAE8257034.1"/>
    <property type="molecule type" value="Genomic_DNA"/>
</dbReference>
<comment type="caution">
    <text evidence="4">The sequence shown here is derived from an EMBL/GenBank/DDBJ whole genome shotgun (WGS) entry which is preliminary data.</text>
</comment>
<feature type="region of interest" description="Disordered" evidence="1">
    <location>
        <begin position="23"/>
        <end position="54"/>
    </location>
</feature>
<reference evidence="4" key="1">
    <citation type="submission" date="2016-04" db="EMBL/GenBank/DDBJ databases">
        <authorList>
            <person name="Nguyen H.D."/>
            <person name="Kesanakurti P."/>
            <person name="Cullis J."/>
            <person name="Levesque C.A."/>
            <person name="Hambleton S."/>
        </authorList>
    </citation>
    <scope>NUCLEOTIDE SEQUENCE</scope>
    <source>
        <strain evidence="4">DAOMC 238032</strain>
    </source>
</reference>
<dbReference type="Proteomes" id="UP000836402">
    <property type="component" value="Unassembled WGS sequence"/>
</dbReference>
<feature type="signal peptide" evidence="2">
    <location>
        <begin position="1"/>
        <end position="22"/>
    </location>
</feature>
<gene>
    <name evidence="4" type="ORF">A4X03_0g4808</name>
    <name evidence="3" type="ORF">JKIAZH3_G5741</name>
</gene>
<name>A0A177T6H8_9BASI</name>
<organism evidence="4 5">
    <name type="scientific">Tilletia caries</name>
    <name type="common">wheat bunt fungus</name>
    <dbReference type="NCBI Taxonomy" id="13290"/>
    <lineage>
        <taxon>Eukaryota</taxon>
        <taxon>Fungi</taxon>
        <taxon>Dikarya</taxon>
        <taxon>Basidiomycota</taxon>
        <taxon>Ustilaginomycotina</taxon>
        <taxon>Exobasidiomycetes</taxon>
        <taxon>Tilletiales</taxon>
        <taxon>Tilletiaceae</taxon>
        <taxon>Tilletia</taxon>
    </lineage>
</organism>
<evidence type="ECO:0000256" key="1">
    <source>
        <dbReference type="SAM" id="MobiDB-lite"/>
    </source>
</evidence>
<accession>A0A177T6H8</accession>
<protein>
    <submittedName>
        <fullName evidence="4">Uncharacterized protein</fullName>
    </submittedName>
</protein>
<keyword evidence="2" id="KW-0732">Signal</keyword>
<evidence type="ECO:0000313" key="5">
    <source>
        <dbReference type="Proteomes" id="UP000077671"/>
    </source>
</evidence>
<reference evidence="4" key="2">
    <citation type="journal article" date="2019" name="IMA Fungus">
        <title>Genome sequencing and comparison of five Tilletia species to identify candidate genes for the detection of regulated species infecting wheat.</title>
        <authorList>
            <person name="Nguyen H.D.T."/>
            <person name="Sultana T."/>
            <person name="Kesanakurti P."/>
            <person name="Hambleton S."/>
        </authorList>
    </citation>
    <scope>NUCLEOTIDE SEQUENCE</scope>
    <source>
        <strain evidence="4">DAOMC 238032</strain>
    </source>
</reference>
<feature type="chain" id="PRO_5044550114" evidence="2">
    <location>
        <begin position="23"/>
        <end position="166"/>
    </location>
</feature>
<sequence length="166" mass="18154">MQLSSKLALVLCAILAAAPTRSAPTATGESDIAPRSPDNHALGYGGHFDQGSEDLADEGQSLADIVSFRRSTGDLPGDGGNSFHLVRRDGIDDNLGVDEYESPDKKETEKKKLDLIKKIHDKEIKAAEVLLVQKISFFYEDKDDHLLHKFVDKEKLKKAHGGGKKD</sequence>
<dbReference type="Proteomes" id="UP000077671">
    <property type="component" value="Unassembled WGS sequence"/>
</dbReference>
<dbReference type="EMBL" id="CAJHJG010006239">
    <property type="protein sequence ID" value="CAD6955731.1"/>
    <property type="molecule type" value="Genomic_DNA"/>
</dbReference>
<evidence type="ECO:0000313" key="6">
    <source>
        <dbReference type="Proteomes" id="UP000836402"/>
    </source>
</evidence>
<dbReference type="AlphaFoldDB" id="A0A177T6H8"/>
<evidence type="ECO:0000313" key="4">
    <source>
        <dbReference type="EMBL" id="KAE8257034.1"/>
    </source>
</evidence>
<keyword evidence="6" id="KW-1185">Reference proteome</keyword>
<proteinExistence type="predicted"/>
<evidence type="ECO:0000256" key="2">
    <source>
        <dbReference type="SAM" id="SignalP"/>
    </source>
</evidence>